<dbReference type="SUPFAM" id="SSF82185">
    <property type="entry name" value="Histone H3 K4-specific methyltransferase SET7/9 N-terminal domain"/>
    <property type="match status" value="1"/>
</dbReference>
<dbReference type="AlphaFoldDB" id="A0A1F5BTK4"/>
<comment type="caution">
    <text evidence="1">The sequence shown here is derived from an EMBL/GenBank/DDBJ whole genome shotgun (WGS) entry which is preliminary data.</text>
</comment>
<gene>
    <name evidence="1" type="ORF">A2988_00405</name>
</gene>
<dbReference type="Proteomes" id="UP000176650">
    <property type="component" value="Unassembled WGS sequence"/>
</dbReference>
<accession>A0A1F5BTK4</accession>
<evidence type="ECO:0008006" key="3">
    <source>
        <dbReference type="Google" id="ProtNLM"/>
    </source>
</evidence>
<evidence type="ECO:0000313" key="1">
    <source>
        <dbReference type="EMBL" id="OGD33941.1"/>
    </source>
</evidence>
<protein>
    <recommendedName>
        <fullName evidence="3">MORN repeat variant</fullName>
    </recommendedName>
</protein>
<sequence>MPVKKILRKRYIHYHKDGSIWAKGYLAKGKMDGYWEWFRKDGTTMRTGYFKNEKRVGKWTTFDKSGRVAKVTQMKS</sequence>
<dbReference type="Gene3D" id="3.90.930.1">
    <property type="match status" value="1"/>
</dbReference>
<reference evidence="1 2" key="1">
    <citation type="journal article" date="2016" name="Nat. Commun.">
        <title>Thousands of microbial genomes shed light on interconnected biogeochemical processes in an aquifer system.</title>
        <authorList>
            <person name="Anantharaman K."/>
            <person name="Brown C.T."/>
            <person name="Hug L.A."/>
            <person name="Sharon I."/>
            <person name="Castelle C.J."/>
            <person name="Probst A.J."/>
            <person name="Thomas B.C."/>
            <person name="Singh A."/>
            <person name="Wilkins M.J."/>
            <person name="Karaoz U."/>
            <person name="Brodie E.L."/>
            <person name="Williams K.H."/>
            <person name="Hubbard S.S."/>
            <person name="Banfield J.F."/>
        </authorList>
    </citation>
    <scope>NUCLEOTIDE SEQUENCE [LARGE SCALE GENOMIC DNA]</scope>
</reference>
<name>A0A1F5BTK4_9BACT</name>
<evidence type="ECO:0000313" key="2">
    <source>
        <dbReference type="Proteomes" id="UP000176650"/>
    </source>
</evidence>
<dbReference type="STRING" id="1797298.A2988_00405"/>
<organism evidence="1 2">
    <name type="scientific">Candidatus Azambacteria bacterium RIFCSPLOWO2_01_FULL_46_25</name>
    <dbReference type="NCBI Taxonomy" id="1797298"/>
    <lineage>
        <taxon>Bacteria</taxon>
        <taxon>Candidatus Azamiibacteriota</taxon>
    </lineage>
</organism>
<dbReference type="EMBL" id="MEYS01000002">
    <property type="protein sequence ID" value="OGD33941.1"/>
    <property type="molecule type" value="Genomic_DNA"/>
</dbReference>
<proteinExistence type="predicted"/>